<protein>
    <submittedName>
        <fullName evidence="2">Uncharacterized protein</fullName>
    </submittedName>
</protein>
<comment type="caution">
    <text evidence="2">The sequence shown here is derived from an EMBL/GenBank/DDBJ whole genome shotgun (WGS) entry which is preliminary data.</text>
</comment>
<gene>
    <name evidence="2" type="ORF">NFI95_15410</name>
</gene>
<dbReference type="Proteomes" id="UP001524587">
    <property type="component" value="Unassembled WGS sequence"/>
</dbReference>
<accession>A0ABT1WAC0</accession>
<feature type="region of interest" description="Disordered" evidence="1">
    <location>
        <begin position="1"/>
        <end position="54"/>
    </location>
</feature>
<proteinExistence type="predicted"/>
<reference evidence="2 3" key="1">
    <citation type="submission" date="2022-06" db="EMBL/GenBank/DDBJ databases">
        <title>Endosaccharibacter gen. nov., sp. nov., endophytic bacteria isolated from sugarcane.</title>
        <authorList>
            <person name="Pitiwittayakul N."/>
            <person name="Yukphan P."/>
            <person name="Charoenyingcharoen P."/>
            <person name="Tanasupawat S."/>
        </authorList>
    </citation>
    <scope>NUCLEOTIDE SEQUENCE [LARGE SCALE GENOMIC DNA]</scope>
    <source>
        <strain evidence="2 3">KSS8</strain>
    </source>
</reference>
<name>A0ABT1WAC0_9PROT</name>
<keyword evidence="3" id="KW-1185">Reference proteome</keyword>
<feature type="compositionally biased region" description="Polar residues" evidence="1">
    <location>
        <begin position="38"/>
        <end position="47"/>
    </location>
</feature>
<evidence type="ECO:0000256" key="1">
    <source>
        <dbReference type="SAM" id="MobiDB-lite"/>
    </source>
</evidence>
<dbReference type="EMBL" id="JAMSKV010000017">
    <property type="protein sequence ID" value="MCQ8279831.1"/>
    <property type="molecule type" value="Genomic_DNA"/>
</dbReference>
<sequence>MQLDLLAGLTIGRSGPEAAPASPSPSPVNAQAKRTRAISGQTNSDSSVPAGPLSGWESKLRLRLESRGSTECVLTWKVSATPSARPLSRLVPSMRPTVETGCGSSLTDLSMWPTAQHREKGGGEYADPEKALARMKSGHQVNLQDVVKVADAALYATPAARDYRMPNAKPGSERGQGCKGEQLPNWIAHQVLAMLATPTSLAPARNGNNEAGNSAGLVSIRRDAMADPHGAITLGCAEPTEKPGGLNPAFVCWLMGFPAAWDACAPTAMPSSRKSRPK</sequence>
<evidence type="ECO:0000313" key="3">
    <source>
        <dbReference type="Proteomes" id="UP001524587"/>
    </source>
</evidence>
<organism evidence="2 3">
    <name type="scientific">Endosaccharibacter trunci</name>
    <dbReference type="NCBI Taxonomy" id="2812733"/>
    <lineage>
        <taxon>Bacteria</taxon>
        <taxon>Pseudomonadati</taxon>
        <taxon>Pseudomonadota</taxon>
        <taxon>Alphaproteobacteria</taxon>
        <taxon>Acetobacterales</taxon>
        <taxon>Acetobacteraceae</taxon>
        <taxon>Endosaccharibacter</taxon>
    </lineage>
</organism>
<evidence type="ECO:0000313" key="2">
    <source>
        <dbReference type="EMBL" id="MCQ8279831.1"/>
    </source>
</evidence>